<dbReference type="GO" id="GO:0031410">
    <property type="term" value="C:cytoplasmic vesicle"/>
    <property type="evidence" value="ECO:0007669"/>
    <property type="project" value="TreeGrafter"/>
</dbReference>
<organism evidence="3 4">
    <name type="scientific">Pelobates cultripes</name>
    <name type="common">Western spadefoot toad</name>
    <dbReference type="NCBI Taxonomy" id="61616"/>
    <lineage>
        <taxon>Eukaryota</taxon>
        <taxon>Metazoa</taxon>
        <taxon>Chordata</taxon>
        <taxon>Craniata</taxon>
        <taxon>Vertebrata</taxon>
        <taxon>Euteleostomi</taxon>
        <taxon>Amphibia</taxon>
        <taxon>Batrachia</taxon>
        <taxon>Anura</taxon>
        <taxon>Pelobatoidea</taxon>
        <taxon>Pelobatidae</taxon>
        <taxon>Pelobates</taxon>
    </lineage>
</organism>
<dbReference type="GO" id="GO:0016192">
    <property type="term" value="P:vesicle-mediated transport"/>
    <property type="evidence" value="ECO:0007669"/>
    <property type="project" value="InterPro"/>
</dbReference>
<dbReference type="GO" id="GO:0031085">
    <property type="term" value="C:BLOC-3 complex"/>
    <property type="evidence" value="ECO:0007669"/>
    <property type="project" value="TreeGrafter"/>
</dbReference>
<sequence length="686" mass="77890">MASADCVELKPSSWLSYYFLYDGSKVKGEGDLTRAGIKYFHPPQTNIDQQELLCGQVAGVVRCMKETIGSLPTLIRLRKLKFAIMVHGDFLWGLGCSMDVTDVSCKKYLEDMIGLFRFYNGPLWRAYKIHPHHELNDDWRIYLEHIENTTDLNRIFNSLSHVDKTKIDPLLLLKATLILQTCQRFPHVLAGCILYENRIVSTQLPPQLTSKILVDRIYAYRKVMLFSQDCSWHPWYDISQQKVLFIIMIFDASPENKKINARMYGSDVLNGSSDCSALSITCDVWLLKVPEMGTFCLMVTSRKWTYGYKQPPSPSSSNSVPCRLFNGVHNFGFSILPKKTYFPQNLEIVCALFVEMLNIQKKGYRYNDIVLGPGQSPHNRSHADCRRGNDGDQNNKLRFTHADLGYMNTVLGFDNKTKIRRNRVKLLQIFMHGSAKTFKTTDQKNGISEMVAFVGCSRDMSEKHDNNEYLLMDTRIFRSSCRACPTAHLNMSTKASTDTDWTLTLDSSPSASSSKLVKLILYVHNVKGLVLSLMAEMPFRYEQGLIQDVYDGTLAALNGLEVHLKETMPTNNKNVTKATYSFTHYDSIQNIITANLPSVSSTLDRHLLRGASLIHSDFSLQQSLKEITIRNASSALYACQSTVHQTYFQQVAPPFRNSGFPDPQDSAFILPSKAKQKLLKHGFNLL</sequence>
<dbReference type="EMBL" id="OW240916">
    <property type="protein sequence ID" value="CAH2295219.1"/>
    <property type="molecule type" value="Genomic_DNA"/>
</dbReference>
<feature type="domain" description="CCZ1/INTU/HPS4 third Longin" evidence="2">
    <location>
        <begin position="577"/>
        <end position="677"/>
    </location>
</feature>
<dbReference type="InterPro" id="IPR043989">
    <property type="entry name" value="CCZ1/INTU/HSP4_longin_3"/>
</dbReference>
<evidence type="ECO:0000259" key="2">
    <source>
        <dbReference type="Pfam" id="PF19033"/>
    </source>
</evidence>
<dbReference type="GO" id="GO:0005765">
    <property type="term" value="C:lysosomal membrane"/>
    <property type="evidence" value="ECO:0007669"/>
    <property type="project" value="TreeGrafter"/>
</dbReference>
<reference evidence="3" key="1">
    <citation type="submission" date="2022-03" db="EMBL/GenBank/DDBJ databases">
        <authorList>
            <person name="Alioto T."/>
            <person name="Alioto T."/>
            <person name="Gomez Garrido J."/>
        </authorList>
    </citation>
    <scope>NUCLEOTIDE SEQUENCE</scope>
</reference>
<protein>
    <submittedName>
        <fullName evidence="3">Hermansky-Pudlak syndrome 4 isoform X1</fullName>
    </submittedName>
</protein>
<keyword evidence="4" id="KW-1185">Reference proteome</keyword>
<dbReference type="Pfam" id="PF19031">
    <property type="entry name" value="Intu_longin_1"/>
    <property type="match status" value="1"/>
</dbReference>
<dbReference type="AlphaFoldDB" id="A0AAD1S8Y9"/>
<accession>A0AAD1S8Y9</accession>
<dbReference type="Pfam" id="PF19033">
    <property type="entry name" value="Intu_longin_3"/>
    <property type="match status" value="1"/>
</dbReference>
<gene>
    <name evidence="3" type="ORF">PECUL_23A047675</name>
</gene>
<dbReference type="Proteomes" id="UP001295444">
    <property type="component" value="Chromosome 05"/>
</dbReference>
<dbReference type="GO" id="GO:0006605">
    <property type="term" value="P:protein targeting"/>
    <property type="evidence" value="ECO:0007669"/>
    <property type="project" value="TreeGrafter"/>
</dbReference>
<evidence type="ECO:0000313" key="4">
    <source>
        <dbReference type="Proteomes" id="UP001295444"/>
    </source>
</evidence>
<dbReference type="GO" id="GO:0005085">
    <property type="term" value="F:guanyl-nucleotide exchange factor activity"/>
    <property type="evidence" value="ECO:0007669"/>
    <property type="project" value="TreeGrafter"/>
</dbReference>
<dbReference type="InterPro" id="IPR026091">
    <property type="entry name" value="HPS4"/>
</dbReference>
<dbReference type="InterPro" id="IPR043987">
    <property type="entry name" value="CCZ1/INTU/HSP4_longin_1"/>
</dbReference>
<dbReference type="GO" id="GO:0031267">
    <property type="term" value="F:small GTPase binding"/>
    <property type="evidence" value="ECO:0007669"/>
    <property type="project" value="TreeGrafter"/>
</dbReference>
<name>A0AAD1S8Y9_PELCU</name>
<evidence type="ECO:0000313" key="3">
    <source>
        <dbReference type="EMBL" id="CAH2295219.1"/>
    </source>
</evidence>
<proteinExistence type="predicted"/>
<dbReference type="GO" id="GO:1903232">
    <property type="term" value="P:melanosome assembly"/>
    <property type="evidence" value="ECO:0007669"/>
    <property type="project" value="TreeGrafter"/>
</dbReference>
<evidence type="ECO:0000259" key="1">
    <source>
        <dbReference type="Pfam" id="PF19031"/>
    </source>
</evidence>
<dbReference type="PANTHER" id="PTHR14407">
    <property type="entry name" value="HERMANSKY-PUDLAK SYNDROME 4 PROTEIN LIGHT-EAR PROTEIN-RELATED"/>
    <property type="match status" value="1"/>
</dbReference>
<feature type="domain" description="CCZ1/INTU/HSP4 first Longin" evidence="1">
    <location>
        <begin position="16"/>
        <end position="121"/>
    </location>
</feature>
<dbReference type="PANTHER" id="PTHR14407:SF9">
    <property type="entry name" value="BLOC-3 COMPLEX MEMBER HPS4"/>
    <property type="match status" value="1"/>
</dbReference>